<evidence type="ECO:0000313" key="2">
    <source>
        <dbReference type="Proteomes" id="UP000887569"/>
    </source>
</evidence>
<feature type="region of interest" description="Disordered" evidence="1">
    <location>
        <begin position="101"/>
        <end position="133"/>
    </location>
</feature>
<name>A0A915AST4_PARUN</name>
<organism evidence="2 3">
    <name type="scientific">Parascaris univalens</name>
    <name type="common">Nematode worm</name>
    <dbReference type="NCBI Taxonomy" id="6257"/>
    <lineage>
        <taxon>Eukaryota</taxon>
        <taxon>Metazoa</taxon>
        <taxon>Ecdysozoa</taxon>
        <taxon>Nematoda</taxon>
        <taxon>Chromadorea</taxon>
        <taxon>Rhabditida</taxon>
        <taxon>Spirurina</taxon>
        <taxon>Ascaridomorpha</taxon>
        <taxon>Ascaridoidea</taxon>
        <taxon>Ascarididae</taxon>
        <taxon>Parascaris</taxon>
    </lineage>
</organism>
<evidence type="ECO:0000313" key="3">
    <source>
        <dbReference type="WBParaSite" id="PgR014X_g109_t01"/>
    </source>
</evidence>
<dbReference type="Proteomes" id="UP000887569">
    <property type="component" value="Unplaced"/>
</dbReference>
<dbReference type="AlphaFoldDB" id="A0A915AST4"/>
<sequence>SGEYAYCKPSMTGECPVGFLCDQSFVLGRSICCQDLRNQPASSSLSPTVGWSTISAATETTEQSRWTPFSIMSTRKAPWYIKERTPWDSIYTHTTLEATIATPSSTESSTTTSTEPATSTTTSATTTTADTTT</sequence>
<accession>A0A915AST4</accession>
<reference evidence="3" key="1">
    <citation type="submission" date="2022-11" db="UniProtKB">
        <authorList>
            <consortium name="WormBaseParasite"/>
        </authorList>
    </citation>
    <scope>IDENTIFICATION</scope>
</reference>
<proteinExistence type="predicted"/>
<evidence type="ECO:0000256" key="1">
    <source>
        <dbReference type="SAM" id="MobiDB-lite"/>
    </source>
</evidence>
<keyword evidence="2" id="KW-1185">Reference proteome</keyword>
<protein>
    <submittedName>
        <fullName evidence="3">Uncharacterized protein</fullName>
    </submittedName>
</protein>
<dbReference type="WBParaSite" id="PgR014X_g109_t01">
    <property type="protein sequence ID" value="PgR014X_g109_t01"/>
    <property type="gene ID" value="PgR014X_g109"/>
</dbReference>